<evidence type="ECO:0000313" key="1">
    <source>
        <dbReference type="EMBL" id="XAG95780.1"/>
    </source>
</evidence>
<name>A0AAX4Q3T8_9CAUD</name>
<proteinExistence type="predicted"/>
<dbReference type="EMBL" id="PP579741">
    <property type="protein sequence ID" value="XAG95780.1"/>
    <property type="molecule type" value="Genomic_DNA"/>
</dbReference>
<accession>A0AAX4Q3T8</accession>
<dbReference type="Proteomes" id="UP001437386">
    <property type="component" value="Segment"/>
</dbReference>
<keyword evidence="2" id="KW-1185">Reference proteome</keyword>
<sequence length="53" mass="6064">MSHKIAKRVRKMLKTEGVDVTNAFYMYDKTGSIVLDKSGRKTYKEAKKLAKAQ</sequence>
<evidence type="ECO:0000313" key="2">
    <source>
        <dbReference type="Proteomes" id="UP001437386"/>
    </source>
</evidence>
<protein>
    <submittedName>
        <fullName evidence="1">Uncharacterized protein</fullName>
    </submittedName>
</protein>
<organism evidence="1 2">
    <name type="scientific">Enterobacter phage KKP_3711</name>
    <dbReference type="NCBI Taxonomy" id="3109398"/>
    <lineage>
        <taxon>Viruses</taxon>
        <taxon>Duplodnaviria</taxon>
        <taxon>Heunggongvirae</taxon>
        <taxon>Uroviricota</taxon>
        <taxon>Caudoviricetes</taxon>
        <taxon>Demerecviridae</taxon>
        <taxon>Markadamsvirinae</taxon>
    </lineage>
</organism>
<gene>
    <name evidence="1" type="ORF">U7154_000013</name>
</gene>
<reference evidence="1 2" key="1">
    <citation type="submission" date="2024-04" db="EMBL/GenBank/DDBJ databases">
        <authorList>
            <person name="Wojcicki M."/>
            <person name="Srednicka P."/>
            <person name="Shymialevich D."/>
            <person name="Sokolowska B."/>
        </authorList>
    </citation>
    <scope>NUCLEOTIDE SEQUENCE [LARGE SCALE GENOMIC DNA]</scope>
</reference>